<keyword evidence="2" id="KW-1185">Reference proteome</keyword>
<comment type="caution">
    <text evidence="1">The sequence shown here is derived from an EMBL/GenBank/DDBJ whole genome shotgun (WGS) entry which is preliminary data.</text>
</comment>
<accession>A0A8J4A243</accession>
<evidence type="ECO:0000313" key="1">
    <source>
        <dbReference type="EMBL" id="GIJ73207.1"/>
    </source>
</evidence>
<dbReference type="AlphaFoldDB" id="A0A8J4A243"/>
<organism evidence="1 2">
    <name type="scientific">Virgisporangium ochraceum</name>
    <dbReference type="NCBI Taxonomy" id="65505"/>
    <lineage>
        <taxon>Bacteria</taxon>
        <taxon>Bacillati</taxon>
        <taxon>Actinomycetota</taxon>
        <taxon>Actinomycetes</taxon>
        <taxon>Micromonosporales</taxon>
        <taxon>Micromonosporaceae</taxon>
        <taxon>Virgisporangium</taxon>
    </lineage>
</organism>
<evidence type="ECO:0000313" key="2">
    <source>
        <dbReference type="Proteomes" id="UP000635606"/>
    </source>
</evidence>
<dbReference type="RefSeq" id="WP_203933035.1">
    <property type="nucleotide sequence ID" value="NZ_BOPH01000112.1"/>
</dbReference>
<name>A0A8J4A243_9ACTN</name>
<dbReference type="EMBL" id="BOPH01000112">
    <property type="protein sequence ID" value="GIJ73207.1"/>
    <property type="molecule type" value="Genomic_DNA"/>
</dbReference>
<proteinExistence type="predicted"/>
<gene>
    <name evidence="1" type="ORF">Voc01_081240</name>
</gene>
<sequence length="109" mass="12202">MLDWRDAAPGRDIAIRIDTDQRWTDLFRTGRSSSRPVILRLADENVPVVLSGHTLTPDQMRRLHQATDAASNDPAHPIANMAPADWFAQHLPSLDAAREFLAPYGVDFL</sequence>
<dbReference type="Proteomes" id="UP000635606">
    <property type="component" value="Unassembled WGS sequence"/>
</dbReference>
<protein>
    <submittedName>
        <fullName evidence="1">Uncharacterized protein</fullName>
    </submittedName>
</protein>
<reference evidence="1" key="1">
    <citation type="submission" date="2021-01" db="EMBL/GenBank/DDBJ databases">
        <title>Whole genome shotgun sequence of Virgisporangium ochraceum NBRC 16418.</title>
        <authorList>
            <person name="Komaki H."/>
            <person name="Tamura T."/>
        </authorList>
    </citation>
    <scope>NUCLEOTIDE SEQUENCE</scope>
    <source>
        <strain evidence="1">NBRC 16418</strain>
    </source>
</reference>